<evidence type="ECO:0000256" key="3">
    <source>
        <dbReference type="ARBA" id="ARBA00022723"/>
    </source>
</evidence>
<dbReference type="AlphaFoldDB" id="A0AAN6V9M8"/>
<keyword evidence="7" id="KW-0732">Signal</keyword>
<dbReference type="InterPro" id="IPR023561">
    <property type="entry name" value="Carbonic_anhydrase_a-class"/>
</dbReference>
<keyword evidence="3" id="KW-0479">Metal-binding</keyword>
<evidence type="ECO:0000313" key="9">
    <source>
        <dbReference type="EMBL" id="KAK4147377.1"/>
    </source>
</evidence>
<sequence length="368" mass="38552">MGFSLQALLLAVTATQALASCAHGTFLSPRAEDGTVKVNKFGYTGLNGPLNWASLESPANIGCATGTHQSPIDMIDGQFTLMKSSDIQLSIPDIPEGAEFENLGTTVEVIAKGGTLKVDNKDFELQQFHFHLPSEHLDNGTSQAMEMHMVFQSTQQEVAVIGVYINIAPPSTTNNNNNANANNSTLTPTPFLESIFSTITSITTPGTKTTTPALPLSSTLQTLLTAQSNTFQSYSGSLTTPPCTEGVRWFVSAARMAIAPETFLKVRDVIGFNSRFPQNKLGEPNILMISSLGASKAAVEAMAMGNAQGVVAVAPAPVMVPMGEGGGNGAGRTTVTTTTTMETSAPVVAGTGTGGGMMKVTPARRRAY</sequence>
<protein>
    <recommendedName>
        <fullName evidence="2">carbonic anhydrase</fullName>
        <ecNumber evidence="2">4.2.1.1</ecNumber>
    </recommendedName>
</protein>
<dbReference type="PANTHER" id="PTHR18952:SF265">
    <property type="entry name" value="CARBONIC ANHYDRASE"/>
    <property type="match status" value="1"/>
</dbReference>
<dbReference type="SUPFAM" id="SSF51069">
    <property type="entry name" value="Carbonic anhydrase"/>
    <property type="match status" value="1"/>
</dbReference>
<evidence type="ECO:0000256" key="6">
    <source>
        <dbReference type="ARBA" id="ARBA00048348"/>
    </source>
</evidence>
<name>A0AAN6V9M8_9PEZI</name>
<dbReference type="EMBL" id="MU853556">
    <property type="protein sequence ID" value="KAK4147377.1"/>
    <property type="molecule type" value="Genomic_DNA"/>
</dbReference>
<dbReference type="GO" id="GO:0004089">
    <property type="term" value="F:carbonate dehydratase activity"/>
    <property type="evidence" value="ECO:0007669"/>
    <property type="project" value="UniProtKB-EC"/>
</dbReference>
<dbReference type="RefSeq" id="XP_062640748.1">
    <property type="nucleotide sequence ID" value="XM_062779237.1"/>
</dbReference>
<dbReference type="PROSITE" id="PS51144">
    <property type="entry name" value="ALPHA_CA_2"/>
    <property type="match status" value="1"/>
</dbReference>
<evidence type="ECO:0000256" key="2">
    <source>
        <dbReference type="ARBA" id="ARBA00012925"/>
    </source>
</evidence>
<comment type="caution">
    <text evidence="9">The sequence shown here is derived from an EMBL/GenBank/DDBJ whole genome shotgun (WGS) entry which is preliminary data.</text>
</comment>
<keyword evidence="10" id="KW-1185">Reference proteome</keyword>
<dbReference type="CDD" id="cd03124">
    <property type="entry name" value="alpha_CA_prokaryotic_like"/>
    <property type="match status" value="1"/>
</dbReference>
<feature type="signal peptide" evidence="7">
    <location>
        <begin position="1"/>
        <end position="19"/>
    </location>
</feature>
<feature type="chain" id="PRO_5042867854" description="carbonic anhydrase" evidence="7">
    <location>
        <begin position="20"/>
        <end position="368"/>
    </location>
</feature>
<evidence type="ECO:0000256" key="1">
    <source>
        <dbReference type="ARBA" id="ARBA00010718"/>
    </source>
</evidence>
<dbReference type="InterPro" id="IPR036398">
    <property type="entry name" value="CA_dom_sf"/>
</dbReference>
<keyword evidence="4" id="KW-0862">Zinc</keyword>
<reference evidence="9" key="1">
    <citation type="journal article" date="2023" name="Mol. Phylogenet. Evol.">
        <title>Genome-scale phylogeny and comparative genomics of the fungal order Sordariales.</title>
        <authorList>
            <person name="Hensen N."/>
            <person name="Bonometti L."/>
            <person name="Westerberg I."/>
            <person name="Brannstrom I.O."/>
            <person name="Guillou S."/>
            <person name="Cros-Aarteil S."/>
            <person name="Calhoun S."/>
            <person name="Haridas S."/>
            <person name="Kuo A."/>
            <person name="Mondo S."/>
            <person name="Pangilinan J."/>
            <person name="Riley R."/>
            <person name="LaButti K."/>
            <person name="Andreopoulos B."/>
            <person name="Lipzen A."/>
            <person name="Chen C."/>
            <person name="Yan M."/>
            <person name="Daum C."/>
            <person name="Ng V."/>
            <person name="Clum A."/>
            <person name="Steindorff A."/>
            <person name="Ohm R.A."/>
            <person name="Martin F."/>
            <person name="Silar P."/>
            <person name="Natvig D.O."/>
            <person name="Lalanne C."/>
            <person name="Gautier V."/>
            <person name="Ament-Velasquez S.L."/>
            <person name="Kruys A."/>
            <person name="Hutchinson M.I."/>
            <person name="Powell A.J."/>
            <person name="Barry K."/>
            <person name="Miller A.N."/>
            <person name="Grigoriev I.V."/>
            <person name="Debuchy R."/>
            <person name="Gladieux P."/>
            <person name="Hiltunen Thoren M."/>
            <person name="Johannesson H."/>
        </authorList>
    </citation>
    <scope>NUCLEOTIDE SEQUENCE</scope>
    <source>
        <strain evidence="9">CBS 141.50</strain>
    </source>
</reference>
<dbReference type="InterPro" id="IPR001148">
    <property type="entry name" value="CA_dom"/>
</dbReference>
<accession>A0AAN6V9M8</accession>
<dbReference type="GeneID" id="87815850"/>
<dbReference type="GO" id="GO:0008270">
    <property type="term" value="F:zinc ion binding"/>
    <property type="evidence" value="ECO:0007669"/>
    <property type="project" value="InterPro"/>
</dbReference>
<dbReference type="Pfam" id="PF00194">
    <property type="entry name" value="Carb_anhydrase"/>
    <property type="match status" value="1"/>
</dbReference>
<dbReference type="Proteomes" id="UP001302676">
    <property type="component" value="Unassembled WGS sequence"/>
</dbReference>
<dbReference type="EC" id="4.2.1.1" evidence="2"/>
<organism evidence="9 10">
    <name type="scientific">Dichotomopilus funicola</name>
    <dbReference type="NCBI Taxonomy" id="1934379"/>
    <lineage>
        <taxon>Eukaryota</taxon>
        <taxon>Fungi</taxon>
        <taxon>Dikarya</taxon>
        <taxon>Ascomycota</taxon>
        <taxon>Pezizomycotina</taxon>
        <taxon>Sordariomycetes</taxon>
        <taxon>Sordariomycetidae</taxon>
        <taxon>Sordariales</taxon>
        <taxon>Chaetomiaceae</taxon>
        <taxon>Dichotomopilus</taxon>
    </lineage>
</organism>
<keyword evidence="5" id="KW-0456">Lyase</keyword>
<dbReference type="InterPro" id="IPR041891">
    <property type="entry name" value="Alpha_CA_prokaryot-like"/>
</dbReference>
<feature type="domain" description="Alpha-carbonic anhydrase" evidence="8">
    <location>
        <begin position="39"/>
        <end position="301"/>
    </location>
</feature>
<proteinExistence type="inferred from homology"/>
<evidence type="ECO:0000313" key="10">
    <source>
        <dbReference type="Proteomes" id="UP001302676"/>
    </source>
</evidence>
<evidence type="ECO:0000256" key="5">
    <source>
        <dbReference type="ARBA" id="ARBA00023239"/>
    </source>
</evidence>
<evidence type="ECO:0000259" key="8">
    <source>
        <dbReference type="PROSITE" id="PS51144"/>
    </source>
</evidence>
<evidence type="ECO:0000256" key="7">
    <source>
        <dbReference type="SAM" id="SignalP"/>
    </source>
</evidence>
<gene>
    <name evidence="9" type="ORF">C8A04DRAFT_24619</name>
</gene>
<dbReference type="Gene3D" id="3.10.200.10">
    <property type="entry name" value="Alpha carbonic anhydrase"/>
    <property type="match status" value="1"/>
</dbReference>
<comment type="catalytic activity">
    <reaction evidence="6">
        <text>hydrogencarbonate + H(+) = CO2 + H2O</text>
        <dbReference type="Rhea" id="RHEA:10748"/>
        <dbReference type="ChEBI" id="CHEBI:15377"/>
        <dbReference type="ChEBI" id="CHEBI:15378"/>
        <dbReference type="ChEBI" id="CHEBI:16526"/>
        <dbReference type="ChEBI" id="CHEBI:17544"/>
        <dbReference type="EC" id="4.2.1.1"/>
    </reaction>
</comment>
<comment type="similarity">
    <text evidence="1">Belongs to the alpha-carbonic anhydrase family.</text>
</comment>
<evidence type="ECO:0000256" key="4">
    <source>
        <dbReference type="ARBA" id="ARBA00022833"/>
    </source>
</evidence>
<dbReference type="PANTHER" id="PTHR18952">
    <property type="entry name" value="CARBONIC ANHYDRASE"/>
    <property type="match status" value="1"/>
</dbReference>
<reference evidence="9" key="2">
    <citation type="submission" date="2023-05" db="EMBL/GenBank/DDBJ databases">
        <authorList>
            <consortium name="Lawrence Berkeley National Laboratory"/>
            <person name="Steindorff A."/>
            <person name="Hensen N."/>
            <person name="Bonometti L."/>
            <person name="Westerberg I."/>
            <person name="Brannstrom I.O."/>
            <person name="Guillou S."/>
            <person name="Cros-Aarteil S."/>
            <person name="Calhoun S."/>
            <person name="Haridas S."/>
            <person name="Kuo A."/>
            <person name="Mondo S."/>
            <person name="Pangilinan J."/>
            <person name="Riley R."/>
            <person name="Labutti K."/>
            <person name="Andreopoulos B."/>
            <person name="Lipzen A."/>
            <person name="Chen C."/>
            <person name="Yanf M."/>
            <person name="Daum C."/>
            <person name="Ng V."/>
            <person name="Clum A."/>
            <person name="Ohm R."/>
            <person name="Martin F."/>
            <person name="Silar P."/>
            <person name="Natvig D."/>
            <person name="Lalanne C."/>
            <person name="Gautier V."/>
            <person name="Ament-Velasquez S.L."/>
            <person name="Kruys A."/>
            <person name="Hutchinson M.I."/>
            <person name="Powell A.J."/>
            <person name="Barry K."/>
            <person name="Miller A.N."/>
            <person name="Grigoriev I.V."/>
            <person name="Debuchy R."/>
            <person name="Gladieux P."/>
            <person name="Thoren M.H."/>
            <person name="Johannesson H."/>
        </authorList>
    </citation>
    <scope>NUCLEOTIDE SEQUENCE</scope>
    <source>
        <strain evidence="9">CBS 141.50</strain>
    </source>
</reference>
<dbReference type="SMART" id="SM01057">
    <property type="entry name" value="Carb_anhydrase"/>
    <property type="match status" value="1"/>
</dbReference>